<dbReference type="InterPro" id="IPR007111">
    <property type="entry name" value="NACHT_NTPase"/>
</dbReference>
<dbReference type="STRING" id="288004.AL038_12715"/>
<gene>
    <name evidence="2" type="ORF">BLE401_11550</name>
</gene>
<dbReference type="Proteomes" id="UP000234271">
    <property type="component" value="Chromosome"/>
</dbReference>
<sequence>MSIELMALAGVWLWDKYGEDALKSIAEKIGEKSTEKWKQFNWNSAAKKYRKALAEDYGKVRLLGTNEAVELEGIFTDTYILDKVSAFQRFDITELEKEPEKLSYREKERQNGFELIKKDEIKRWFILGKPGAGKTTFLKYITLQAVKGQLDKIPIFISLHRWASVVRNSADKKFNLMPYLVQQFELCDFPDAQAFIEHLLETGNALLLFDGLDEVNQADEERAHMLQALSDFSRAHRNCTVLLTCRVAAADYSLSEQFTYLEVADFTEEQITIFVKKWFKQDVARGEQFLEEFARDEHRGLRELAQVPILLTLLCLVYARKMEFPNRRADIYEEAIDALIETWDSKHRNIKRDVIYQGLSKRHKFQLFSRIATESFQNNQYFFEKQNLVKKINEFLKQLPNCQNQESDDGEAVLEAIAAQHGIFVERAKDIYSFAHLSFQEYFTARYVFENQAYGTIENLVLHIEEDRWHEVFLLTASLLDNADSFFKAMPVQINTLIADEPELVKLARWVVKKSDSVQTSDKLAAVRGFYYFLARDITRVRDHAIARDIVLVFPPPPAALVLACVLALPIDLALARDLDIDLALTRGLACDRVHTLTLTLDIDLAIDFAFFYIILLVKIFSLLPKINLHQEHYTDFFKLFDMLIKKVKQANLEDLAEKLTEIAKKDIPKQEALAENWKKPHKKLLALMQETRNIGHQWQLNTKQAEKLEKYLQAHLLLIKCLSLATVTNRTAIENGLLLPPDEINLKQ</sequence>
<dbReference type="InterPro" id="IPR054501">
    <property type="entry name" value="NCH2"/>
</dbReference>
<dbReference type="PANTHER" id="PTHR46844">
    <property type="entry name" value="SLR5058 PROTEIN"/>
    <property type="match status" value="1"/>
</dbReference>
<organism evidence="2 3">
    <name type="scientific">Beggiatoa leptomitoformis</name>
    <dbReference type="NCBI Taxonomy" id="288004"/>
    <lineage>
        <taxon>Bacteria</taxon>
        <taxon>Pseudomonadati</taxon>
        <taxon>Pseudomonadota</taxon>
        <taxon>Gammaproteobacteria</taxon>
        <taxon>Thiotrichales</taxon>
        <taxon>Thiotrichaceae</taxon>
        <taxon>Beggiatoa</taxon>
    </lineage>
</organism>
<dbReference type="PANTHER" id="PTHR46844:SF1">
    <property type="entry name" value="SLR5058 PROTEIN"/>
    <property type="match status" value="1"/>
</dbReference>
<dbReference type="Gene3D" id="3.40.50.300">
    <property type="entry name" value="P-loop containing nucleotide triphosphate hydrolases"/>
    <property type="match status" value="1"/>
</dbReference>
<accession>A0A2N9YFW2</accession>
<dbReference type="SUPFAM" id="SSF52540">
    <property type="entry name" value="P-loop containing nucleoside triphosphate hydrolases"/>
    <property type="match status" value="1"/>
</dbReference>
<dbReference type="InterPro" id="IPR027417">
    <property type="entry name" value="P-loop_NTPase"/>
</dbReference>
<dbReference type="EMBL" id="CP018889">
    <property type="protein sequence ID" value="AUI69265.1"/>
    <property type="molecule type" value="Genomic_DNA"/>
</dbReference>
<proteinExistence type="predicted"/>
<keyword evidence="3" id="KW-1185">Reference proteome</keyword>
<reference evidence="3" key="1">
    <citation type="submission" date="2016-12" db="EMBL/GenBank/DDBJ databases">
        <title>Complete Genome Sequence of Beggiatoa leptomitiformis D-401.</title>
        <authorList>
            <person name="Fomenkov A."/>
            <person name="Vincze T."/>
            <person name="Grabovich M."/>
            <person name="Anton B.P."/>
            <person name="Dubinina G."/>
            <person name="Orlova M."/>
            <person name="Belousova E."/>
            <person name="Roberts R.J."/>
        </authorList>
    </citation>
    <scope>NUCLEOTIDE SEQUENCE [LARGE SCALE GENOMIC DNA]</scope>
    <source>
        <strain evidence="3">D-401</strain>
    </source>
</reference>
<dbReference type="OrthoDB" id="5625870at2"/>
<name>A0A2N9YFW2_9GAMM</name>
<dbReference type="AlphaFoldDB" id="A0A2N9YFW2"/>
<evidence type="ECO:0000313" key="2">
    <source>
        <dbReference type="EMBL" id="AUI69265.1"/>
    </source>
</evidence>
<evidence type="ECO:0000313" key="3">
    <source>
        <dbReference type="Proteomes" id="UP000234271"/>
    </source>
</evidence>
<evidence type="ECO:0000259" key="1">
    <source>
        <dbReference type="PROSITE" id="PS50837"/>
    </source>
</evidence>
<dbReference type="PROSITE" id="PS50837">
    <property type="entry name" value="NACHT"/>
    <property type="match status" value="1"/>
</dbReference>
<protein>
    <submittedName>
        <fullName evidence="2">NACHT domain-containing protein</fullName>
    </submittedName>
</protein>
<dbReference type="Pfam" id="PF05729">
    <property type="entry name" value="NACHT"/>
    <property type="match status" value="1"/>
</dbReference>
<dbReference type="Pfam" id="PF22727">
    <property type="entry name" value="NCH2"/>
    <property type="match status" value="1"/>
</dbReference>
<dbReference type="KEGG" id="blep:AL038_12715"/>
<dbReference type="RefSeq" id="WP_062153386.1">
    <property type="nucleotide sequence ID" value="NZ_CP012373.2"/>
</dbReference>
<feature type="domain" description="NACHT" evidence="1">
    <location>
        <begin position="122"/>
        <end position="246"/>
    </location>
</feature>